<name>A0AAV9GSY1_9PEZI</name>
<sequence length="249" mass="27723">MSSKFNERVYSTVPEYRRLVSILTSTNHAPKHLSQQEDLITALKTEITASDTRVASAEAQRLSEQADHTKYQTSTFRRLAHKASGKSSRYTAKAAKEESEYLAAVQAEHTEKQHNAALRFQLAEAESLAESLKPAATQHDQAKAGLETLLSSLFDGPTPDYPDEDSAENDVSLAQEAYRSAQTALRDESLALEHLKSSQLAMRAAVAASNDALRIATHLDAVSDRDELRLLRWTRSLCRRGCHIFRRRG</sequence>
<reference evidence="1" key="2">
    <citation type="submission" date="2023-05" db="EMBL/GenBank/DDBJ databases">
        <authorList>
            <consortium name="Lawrence Berkeley National Laboratory"/>
            <person name="Steindorff A."/>
            <person name="Hensen N."/>
            <person name="Bonometti L."/>
            <person name="Westerberg I."/>
            <person name="Brannstrom I.O."/>
            <person name="Guillou S."/>
            <person name="Cros-Aarteil S."/>
            <person name="Calhoun S."/>
            <person name="Haridas S."/>
            <person name="Kuo A."/>
            <person name="Mondo S."/>
            <person name="Pangilinan J."/>
            <person name="Riley R."/>
            <person name="Labutti K."/>
            <person name="Andreopoulos B."/>
            <person name="Lipzen A."/>
            <person name="Chen C."/>
            <person name="Yanf M."/>
            <person name="Daum C."/>
            <person name="Ng V."/>
            <person name="Clum A."/>
            <person name="Ohm R."/>
            <person name="Martin F."/>
            <person name="Silar P."/>
            <person name="Natvig D."/>
            <person name="Lalanne C."/>
            <person name="Gautier V."/>
            <person name="Ament-Velasquez S.L."/>
            <person name="Kruys A."/>
            <person name="Hutchinson M.I."/>
            <person name="Powell A.J."/>
            <person name="Barry K."/>
            <person name="Miller A.N."/>
            <person name="Grigoriev I.V."/>
            <person name="Debuchy R."/>
            <person name="Gladieux P."/>
            <person name="Thoren M.H."/>
            <person name="Johannesson H."/>
        </authorList>
    </citation>
    <scope>NUCLEOTIDE SEQUENCE</scope>
    <source>
        <strain evidence="1">PSN243</strain>
    </source>
</reference>
<gene>
    <name evidence="1" type="ORF">QBC34DRAFT_400854</name>
</gene>
<dbReference type="PANTHER" id="PTHR21974:SF2">
    <property type="entry name" value="RE15880P"/>
    <property type="match status" value="1"/>
</dbReference>
<evidence type="ECO:0000313" key="1">
    <source>
        <dbReference type="EMBL" id="KAK4451376.1"/>
    </source>
</evidence>
<dbReference type="Proteomes" id="UP001321760">
    <property type="component" value="Unassembled WGS sequence"/>
</dbReference>
<dbReference type="EMBL" id="MU865928">
    <property type="protein sequence ID" value="KAK4451376.1"/>
    <property type="molecule type" value="Genomic_DNA"/>
</dbReference>
<keyword evidence="2" id="KW-1185">Reference proteome</keyword>
<evidence type="ECO:0000313" key="2">
    <source>
        <dbReference type="Proteomes" id="UP001321760"/>
    </source>
</evidence>
<organism evidence="1 2">
    <name type="scientific">Podospora aff. communis PSN243</name>
    <dbReference type="NCBI Taxonomy" id="3040156"/>
    <lineage>
        <taxon>Eukaryota</taxon>
        <taxon>Fungi</taxon>
        <taxon>Dikarya</taxon>
        <taxon>Ascomycota</taxon>
        <taxon>Pezizomycotina</taxon>
        <taxon>Sordariomycetes</taxon>
        <taxon>Sordariomycetidae</taxon>
        <taxon>Sordariales</taxon>
        <taxon>Podosporaceae</taxon>
        <taxon>Podospora</taxon>
    </lineage>
</organism>
<dbReference type="PANTHER" id="PTHR21974">
    <property type="entry name" value="RE15880P"/>
    <property type="match status" value="1"/>
</dbReference>
<proteinExistence type="predicted"/>
<comment type="caution">
    <text evidence="1">The sequence shown here is derived from an EMBL/GenBank/DDBJ whole genome shotgun (WGS) entry which is preliminary data.</text>
</comment>
<protein>
    <submittedName>
        <fullName evidence="1">Uncharacterized protein</fullName>
    </submittedName>
</protein>
<accession>A0AAV9GSY1</accession>
<reference evidence="1" key="1">
    <citation type="journal article" date="2023" name="Mol. Phylogenet. Evol.">
        <title>Genome-scale phylogeny and comparative genomics of the fungal order Sordariales.</title>
        <authorList>
            <person name="Hensen N."/>
            <person name="Bonometti L."/>
            <person name="Westerberg I."/>
            <person name="Brannstrom I.O."/>
            <person name="Guillou S."/>
            <person name="Cros-Aarteil S."/>
            <person name="Calhoun S."/>
            <person name="Haridas S."/>
            <person name="Kuo A."/>
            <person name="Mondo S."/>
            <person name="Pangilinan J."/>
            <person name="Riley R."/>
            <person name="LaButti K."/>
            <person name="Andreopoulos B."/>
            <person name="Lipzen A."/>
            <person name="Chen C."/>
            <person name="Yan M."/>
            <person name="Daum C."/>
            <person name="Ng V."/>
            <person name="Clum A."/>
            <person name="Steindorff A."/>
            <person name="Ohm R.A."/>
            <person name="Martin F."/>
            <person name="Silar P."/>
            <person name="Natvig D.O."/>
            <person name="Lalanne C."/>
            <person name="Gautier V."/>
            <person name="Ament-Velasquez S.L."/>
            <person name="Kruys A."/>
            <person name="Hutchinson M.I."/>
            <person name="Powell A.J."/>
            <person name="Barry K."/>
            <person name="Miller A.N."/>
            <person name="Grigoriev I.V."/>
            <person name="Debuchy R."/>
            <person name="Gladieux P."/>
            <person name="Hiltunen Thoren M."/>
            <person name="Johannesson H."/>
        </authorList>
    </citation>
    <scope>NUCLEOTIDE SEQUENCE</scope>
    <source>
        <strain evidence="1">PSN243</strain>
    </source>
</reference>
<dbReference type="AlphaFoldDB" id="A0AAV9GSY1"/>